<dbReference type="Pfam" id="PF01041">
    <property type="entry name" value="DegT_DnrJ_EryC1"/>
    <property type="match status" value="1"/>
</dbReference>
<name>A0A285N6R0_9HYPH</name>
<dbReference type="SUPFAM" id="SSF53383">
    <property type="entry name" value="PLP-dependent transferases"/>
    <property type="match status" value="1"/>
</dbReference>
<dbReference type="InterPro" id="IPR015421">
    <property type="entry name" value="PyrdxlP-dep_Trfase_major"/>
</dbReference>
<evidence type="ECO:0000313" key="3">
    <source>
        <dbReference type="EMBL" id="SNZ05165.1"/>
    </source>
</evidence>
<evidence type="ECO:0000256" key="1">
    <source>
        <dbReference type="ARBA" id="ARBA00037999"/>
    </source>
</evidence>
<reference evidence="3 4" key="1">
    <citation type="submission" date="2017-09" db="EMBL/GenBank/DDBJ databases">
        <authorList>
            <person name="Ehlers B."/>
            <person name="Leendertz F.H."/>
        </authorList>
    </citation>
    <scope>NUCLEOTIDE SEQUENCE [LARGE SCALE GENOMIC DNA]</scope>
    <source>
        <strain evidence="3 4">DSM 18289</strain>
    </source>
</reference>
<organism evidence="3 4">
    <name type="scientific">Cohaesibacter gelatinilyticus</name>
    <dbReference type="NCBI Taxonomy" id="372072"/>
    <lineage>
        <taxon>Bacteria</taxon>
        <taxon>Pseudomonadati</taxon>
        <taxon>Pseudomonadota</taxon>
        <taxon>Alphaproteobacteria</taxon>
        <taxon>Hyphomicrobiales</taxon>
        <taxon>Cohaesibacteraceae</taxon>
    </lineage>
</organism>
<keyword evidence="4" id="KW-1185">Reference proteome</keyword>
<dbReference type="GO" id="GO:0000271">
    <property type="term" value="P:polysaccharide biosynthetic process"/>
    <property type="evidence" value="ECO:0007669"/>
    <property type="project" value="TreeGrafter"/>
</dbReference>
<proteinExistence type="inferred from homology"/>
<dbReference type="InterPro" id="IPR015422">
    <property type="entry name" value="PyrdxlP-dep_Trfase_small"/>
</dbReference>
<dbReference type="RefSeq" id="WP_097151422.1">
    <property type="nucleotide sequence ID" value="NZ_OBEL01000001.1"/>
</dbReference>
<dbReference type="PANTHER" id="PTHR30244:SF34">
    <property type="entry name" value="DTDP-4-AMINO-4,6-DIDEOXYGALACTOSE TRANSAMINASE"/>
    <property type="match status" value="1"/>
</dbReference>
<dbReference type="Proteomes" id="UP000219439">
    <property type="component" value="Unassembled WGS sequence"/>
</dbReference>
<keyword evidence="2" id="KW-0663">Pyridoxal phosphate</keyword>
<dbReference type="InterPro" id="IPR000653">
    <property type="entry name" value="DegT/StrS_aminotransferase"/>
</dbReference>
<dbReference type="Gene3D" id="3.90.1150.10">
    <property type="entry name" value="Aspartate Aminotransferase, domain 1"/>
    <property type="match status" value="1"/>
</dbReference>
<accession>A0A285N6R0</accession>
<dbReference type="GO" id="GO:0008483">
    <property type="term" value="F:transaminase activity"/>
    <property type="evidence" value="ECO:0007669"/>
    <property type="project" value="TreeGrafter"/>
</dbReference>
<sequence length="362" mass="40438">MSLLSSFEPSSNLASLEPVEQRLCNLLGQSRIQLAQNWSQAILACLLESGVGSENEVIIPALAPASLAEAIILVGAKPVFVDVESDSLLASHRAIERAVTDNTKAVIVSHLYGQIFDSADLYAKLRDHKITLIEDGSDAFLTLAVNQSAAQENARHCDYLITCPPQSRELEAKFPTLILSQHEDKMERLARWARRDDQDHWIDLHLGSGVLLGLLGSLDEAGTTPLAAMLDDLSHQQRRLERQISTYQAAFRQAPLRMLKPRKSNSLGQTSMPVHVPPPMRSECFDELRSSGFAVFQTYRSLPELSYFHKRFDSLPCPNARRWTMGAFGLPTGFLMSSREQNLLMDHMKAELFPKILDQLFN</sequence>
<dbReference type="InterPro" id="IPR015424">
    <property type="entry name" value="PyrdxlP-dep_Trfase"/>
</dbReference>
<dbReference type="PANTHER" id="PTHR30244">
    <property type="entry name" value="TRANSAMINASE"/>
    <property type="match status" value="1"/>
</dbReference>
<dbReference type="GO" id="GO:0030170">
    <property type="term" value="F:pyridoxal phosphate binding"/>
    <property type="evidence" value="ECO:0007669"/>
    <property type="project" value="TreeGrafter"/>
</dbReference>
<gene>
    <name evidence="3" type="ORF">SAMN06265368_0049</name>
</gene>
<dbReference type="Gene3D" id="3.40.640.10">
    <property type="entry name" value="Type I PLP-dependent aspartate aminotransferase-like (Major domain)"/>
    <property type="match status" value="1"/>
</dbReference>
<protein>
    <submittedName>
        <fullName evidence="3">dTDP-4-amino-4,6-dideoxygalactose transaminase</fullName>
    </submittedName>
</protein>
<evidence type="ECO:0000313" key="4">
    <source>
        <dbReference type="Proteomes" id="UP000219439"/>
    </source>
</evidence>
<dbReference type="AlphaFoldDB" id="A0A285N6R0"/>
<evidence type="ECO:0000256" key="2">
    <source>
        <dbReference type="RuleBase" id="RU004508"/>
    </source>
</evidence>
<dbReference type="EMBL" id="OBEL01000001">
    <property type="protein sequence ID" value="SNZ05165.1"/>
    <property type="molecule type" value="Genomic_DNA"/>
</dbReference>
<dbReference type="OrthoDB" id="9768668at2"/>
<comment type="similarity">
    <text evidence="1 2">Belongs to the DegT/DnrJ/EryC1 family.</text>
</comment>